<keyword evidence="3" id="KW-1185">Reference proteome</keyword>
<evidence type="ECO:0000313" key="3">
    <source>
        <dbReference type="Proteomes" id="UP000537989"/>
    </source>
</evidence>
<gene>
    <name evidence="2" type="ORF">FAUST_3092</name>
</gene>
<organism evidence="2 3">
    <name type="scientific">Fusarium austroamericanum</name>
    <dbReference type="NCBI Taxonomy" id="282268"/>
    <lineage>
        <taxon>Eukaryota</taxon>
        <taxon>Fungi</taxon>
        <taxon>Dikarya</taxon>
        <taxon>Ascomycota</taxon>
        <taxon>Pezizomycotina</taxon>
        <taxon>Sordariomycetes</taxon>
        <taxon>Hypocreomycetidae</taxon>
        <taxon>Hypocreales</taxon>
        <taxon>Nectriaceae</taxon>
        <taxon>Fusarium</taxon>
    </lineage>
</organism>
<dbReference type="Proteomes" id="UP000537989">
    <property type="component" value="Unassembled WGS sequence"/>
</dbReference>
<proteinExistence type="predicted"/>
<evidence type="ECO:0000313" key="2">
    <source>
        <dbReference type="EMBL" id="KAF5242924.1"/>
    </source>
</evidence>
<dbReference type="AlphaFoldDB" id="A0AAN6C5H0"/>
<feature type="region of interest" description="Disordered" evidence="1">
    <location>
        <begin position="60"/>
        <end position="85"/>
    </location>
</feature>
<protein>
    <submittedName>
        <fullName evidence="2">Uncharacterized protein</fullName>
    </submittedName>
</protein>
<accession>A0AAN6C5H0</accession>
<reference evidence="2 3" key="1">
    <citation type="submission" date="2020-02" db="EMBL/GenBank/DDBJ databases">
        <title>Identification and distribution of gene clusters putatively required for synthesis of sphingolipid metabolism inhibitors in phylogenetically diverse species of the filamentous fungus Fusarium.</title>
        <authorList>
            <person name="Kim H.-S."/>
            <person name="Busman M."/>
            <person name="Brown D.W."/>
            <person name="Divon H."/>
            <person name="Uhlig S."/>
            <person name="Proctor R.H."/>
        </authorList>
    </citation>
    <scope>NUCLEOTIDE SEQUENCE [LARGE SCALE GENOMIC DNA]</scope>
    <source>
        <strain evidence="2 3">NRRL 2903</strain>
    </source>
</reference>
<name>A0AAN6C5H0_FUSAU</name>
<sequence>MVDEPRIWEVSLFLCLRRIKVLKTSVGIRSATQRSRSSDAEEDKIVKRIQQDLINIQDSAHQQAEQQLQNPGKHSHWGSMDKAPPDPGPWLYQRRRHPGYCAPQAETSDRPGQTKPVFVYEVKAEDYLIEIHKIRVRDTKNAMISACDDDYTLDDDAVLTEDYAMEIY</sequence>
<evidence type="ECO:0000256" key="1">
    <source>
        <dbReference type="SAM" id="MobiDB-lite"/>
    </source>
</evidence>
<dbReference type="EMBL" id="JAAMOD010000069">
    <property type="protein sequence ID" value="KAF5242924.1"/>
    <property type="molecule type" value="Genomic_DNA"/>
</dbReference>
<feature type="compositionally biased region" description="Polar residues" evidence="1">
    <location>
        <begin position="60"/>
        <end position="72"/>
    </location>
</feature>
<comment type="caution">
    <text evidence="2">The sequence shown here is derived from an EMBL/GenBank/DDBJ whole genome shotgun (WGS) entry which is preliminary data.</text>
</comment>